<gene>
    <name evidence="1" type="primary">tc1a_326</name>
    <name evidence="1" type="ORF">TNCT_493061</name>
</gene>
<name>A0A8X6LQB3_TRICU</name>
<dbReference type="GO" id="GO:0003676">
    <property type="term" value="F:nucleic acid binding"/>
    <property type="evidence" value="ECO:0007669"/>
    <property type="project" value="InterPro"/>
</dbReference>
<protein>
    <submittedName>
        <fullName evidence="1">Transposable element Tc1 transposase</fullName>
    </submittedName>
</protein>
<dbReference type="Proteomes" id="UP000887116">
    <property type="component" value="Unassembled WGS sequence"/>
</dbReference>
<evidence type="ECO:0000313" key="2">
    <source>
        <dbReference type="Proteomes" id="UP000887116"/>
    </source>
</evidence>
<keyword evidence="2" id="KW-1185">Reference proteome</keyword>
<dbReference type="AlphaFoldDB" id="A0A8X6LQB3"/>
<dbReference type="InterPro" id="IPR036397">
    <property type="entry name" value="RNaseH_sf"/>
</dbReference>
<evidence type="ECO:0000313" key="1">
    <source>
        <dbReference type="EMBL" id="GFR16722.1"/>
    </source>
</evidence>
<organism evidence="1 2">
    <name type="scientific">Trichonephila clavata</name>
    <name type="common">Joro spider</name>
    <name type="synonym">Nephila clavata</name>
    <dbReference type="NCBI Taxonomy" id="2740835"/>
    <lineage>
        <taxon>Eukaryota</taxon>
        <taxon>Metazoa</taxon>
        <taxon>Ecdysozoa</taxon>
        <taxon>Arthropoda</taxon>
        <taxon>Chelicerata</taxon>
        <taxon>Arachnida</taxon>
        <taxon>Araneae</taxon>
        <taxon>Araneomorphae</taxon>
        <taxon>Entelegynae</taxon>
        <taxon>Araneoidea</taxon>
        <taxon>Nephilidae</taxon>
        <taxon>Trichonephila</taxon>
    </lineage>
</organism>
<dbReference type="OrthoDB" id="6434971at2759"/>
<sequence length="93" mass="10731">MIDPKVSTVNLAAETTQIICRSVGDETMRNIIRQVGCKNQAIRKKPFISSQNQKRFSEVAKIHELETNNFWMTVIFSNESEFLIFGSDHRRTV</sequence>
<dbReference type="Gene3D" id="3.30.420.10">
    <property type="entry name" value="Ribonuclease H-like superfamily/Ribonuclease H"/>
    <property type="match status" value="1"/>
</dbReference>
<comment type="caution">
    <text evidence="1">The sequence shown here is derived from an EMBL/GenBank/DDBJ whole genome shotgun (WGS) entry which is preliminary data.</text>
</comment>
<reference evidence="1" key="1">
    <citation type="submission" date="2020-07" db="EMBL/GenBank/DDBJ databases">
        <title>Multicomponent nature underlies the extraordinary mechanical properties of spider dragline silk.</title>
        <authorList>
            <person name="Kono N."/>
            <person name="Nakamura H."/>
            <person name="Mori M."/>
            <person name="Yoshida Y."/>
            <person name="Ohtoshi R."/>
            <person name="Malay A.D."/>
            <person name="Moran D.A.P."/>
            <person name="Tomita M."/>
            <person name="Numata K."/>
            <person name="Arakawa K."/>
        </authorList>
    </citation>
    <scope>NUCLEOTIDE SEQUENCE</scope>
</reference>
<proteinExistence type="predicted"/>
<accession>A0A8X6LQB3</accession>
<dbReference type="EMBL" id="BMAO01017580">
    <property type="protein sequence ID" value="GFR16722.1"/>
    <property type="molecule type" value="Genomic_DNA"/>
</dbReference>